<keyword evidence="4 6" id="KW-0663">Pyridoxal phosphate</keyword>
<dbReference type="GO" id="GO:0008836">
    <property type="term" value="F:diaminopimelate decarboxylase activity"/>
    <property type="evidence" value="ECO:0007669"/>
    <property type="project" value="UniProtKB-UniRule"/>
</dbReference>
<evidence type="ECO:0000256" key="8">
    <source>
        <dbReference type="PIRSR" id="PIRSR600183-50"/>
    </source>
</evidence>
<dbReference type="InterPro" id="IPR009006">
    <property type="entry name" value="Ala_racemase/Decarboxylase_C"/>
</dbReference>
<dbReference type="RefSeq" id="WP_141346728.1">
    <property type="nucleotide sequence ID" value="NZ_BJLF01000017.1"/>
</dbReference>
<dbReference type="Gene3D" id="2.40.37.10">
    <property type="entry name" value="Lyase, Ornithine Decarboxylase, Chain A, domain 1"/>
    <property type="match status" value="1"/>
</dbReference>
<keyword evidence="5 6" id="KW-0456">Lyase</keyword>
<dbReference type="GO" id="GO:0009089">
    <property type="term" value="P:lysine biosynthetic process via diaminopimelate"/>
    <property type="evidence" value="ECO:0007669"/>
    <property type="project" value="UniProtKB-UniRule"/>
</dbReference>
<keyword evidence="3 6" id="KW-0210">Decarboxylase</keyword>
<evidence type="ECO:0000256" key="5">
    <source>
        <dbReference type="ARBA" id="ARBA00023239"/>
    </source>
</evidence>
<dbReference type="Proteomes" id="UP000318717">
    <property type="component" value="Unassembled WGS sequence"/>
</dbReference>
<dbReference type="InterPro" id="IPR000183">
    <property type="entry name" value="Orn/DAP/Arg_de-COase"/>
</dbReference>
<organism evidence="11 12">
    <name type="scientific">Vibrio inusitatus NBRC 102082</name>
    <dbReference type="NCBI Taxonomy" id="1219070"/>
    <lineage>
        <taxon>Bacteria</taxon>
        <taxon>Pseudomonadati</taxon>
        <taxon>Pseudomonadota</taxon>
        <taxon>Gammaproteobacteria</taxon>
        <taxon>Vibrionales</taxon>
        <taxon>Vibrionaceae</taxon>
        <taxon>Vibrio</taxon>
    </lineage>
</organism>
<dbReference type="PANTHER" id="PTHR43727">
    <property type="entry name" value="DIAMINOPIMELATE DECARBOXYLASE"/>
    <property type="match status" value="1"/>
</dbReference>
<dbReference type="PRINTS" id="PR01179">
    <property type="entry name" value="ODADCRBXLASE"/>
</dbReference>
<feature type="binding site" evidence="6">
    <location>
        <position position="280"/>
    </location>
    <ligand>
        <name>substrate</name>
    </ligand>
</feature>
<evidence type="ECO:0000259" key="10">
    <source>
        <dbReference type="Pfam" id="PF02784"/>
    </source>
</evidence>
<protein>
    <recommendedName>
        <fullName evidence="6 7">Diaminopimelate decarboxylase</fullName>
        <shortName evidence="6">DAP decarboxylase</shortName>
        <shortName evidence="6">DAPDC</shortName>
        <ecNumber evidence="6 7">4.1.1.20</ecNumber>
    </recommendedName>
</protein>
<feature type="binding site" evidence="6">
    <location>
        <position position="377"/>
    </location>
    <ligand>
        <name>substrate</name>
    </ligand>
</feature>
<comment type="function">
    <text evidence="6">Specifically catalyzes the decarboxylation of meso-diaminopimelate (meso-DAP) to L-lysine.</text>
</comment>
<sequence length="426" mass="46964">MTQPTDPVFYHQGELHMESCQIRALAEKMTTPFFCYSEARLLDNVRRCKDAFESRGIRIHYAMKANSTLHVLRLLAEQGLGVDLVSGGEMQRALAAGFVGQHMILSGVGKTITELNAAIETGVSQFNVESAEELALLTELAEQKNVQVSVALRVNPDVKVNTHKNITTGQKGNKFGIDMEQVAELTQLYAGNSHLIIEGLAIHIGSQICDTEPYRIAVGKMMNLVEQLEQEGVEITRLDLGGGFGIDYGQGTVLDFETIAEVISIETQYFKGTVIVEPGRSLVADTGVLVSRINYVKKADPRTFVILDAGMNDLMRPALYQAVHPLVTVAEPKVGSTQEYDIVGPICESTDTFVRDYPLSDELRTGDLVVFLYTGAYCSVMNSSYNSRSIIPEIMVNGSKAKMIRRPITQEKLMAFEQNVQELCLV</sequence>
<dbReference type="InterPro" id="IPR002986">
    <property type="entry name" value="DAP_deCOOHase_LysA"/>
</dbReference>
<dbReference type="SUPFAM" id="SSF51419">
    <property type="entry name" value="PLP-binding barrel"/>
    <property type="match status" value="1"/>
</dbReference>
<comment type="subunit">
    <text evidence="2 6">Homodimer.</text>
</comment>
<dbReference type="GO" id="GO:0030170">
    <property type="term" value="F:pyridoxal phosphate binding"/>
    <property type="evidence" value="ECO:0007669"/>
    <property type="project" value="UniProtKB-UniRule"/>
</dbReference>
<comment type="pathway">
    <text evidence="6 9">Amino-acid biosynthesis; L-lysine biosynthesis via DAP pathway; L-lysine from DL-2,6-diaminopimelate: step 1/1.</text>
</comment>
<feature type="modified residue" description="N6-(pyridoxal phosphate)lysine" evidence="6 8">
    <location>
        <position position="64"/>
    </location>
</feature>
<feature type="binding site" evidence="6">
    <location>
        <position position="320"/>
    </location>
    <ligand>
        <name>substrate</name>
    </ligand>
</feature>
<evidence type="ECO:0000313" key="12">
    <source>
        <dbReference type="Proteomes" id="UP000318717"/>
    </source>
</evidence>
<evidence type="ECO:0000256" key="2">
    <source>
        <dbReference type="ARBA" id="ARBA00011738"/>
    </source>
</evidence>
<dbReference type="OrthoDB" id="9802241at2"/>
<dbReference type="Gene3D" id="3.20.20.10">
    <property type="entry name" value="Alanine racemase"/>
    <property type="match status" value="1"/>
</dbReference>
<dbReference type="InterPro" id="IPR022657">
    <property type="entry name" value="De-COase2_CS"/>
</dbReference>
<dbReference type="Pfam" id="PF02784">
    <property type="entry name" value="Orn_Arg_deC_N"/>
    <property type="match status" value="1"/>
</dbReference>
<feature type="binding site" evidence="6">
    <location>
        <begin position="277"/>
        <end position="280"/>
    </location>
    <ligand>
        <name>pyridoxal 5'-phosphate</name>
        <dbReference type="ChEBI" id="CHEBI:597326"/>
    </ligand>
</feature>
<evidence type="ECO:0000256" key="9">
    <source>
        <dbReference type="RuleBase" id="RU003738"/>
    </source>
</evidence>
<accession>A0A4Y3HYM3</accession>
<feature type="binding site" evidence="6">
    <location>
        <position position="316"/>
    </location>
    <ligand>
        <name>substrate</name>
    </ligand>
</feature>
<dbReference type="PRINTS" id="PR01181">
    <property type="entry name" value="DAPDCRBXLASE"/>
</dbReference>
<dbReference type="InterPro" id="IPR029066">
    <property type="entry name" value="PLP-binding_barrel"/>
</dbReference>
<dbReference type="UniPathway" id="UPA00034">
    <property type="reaction ID" value="UER00027"/>
</dbReference>
<reference evidence="11 12" key="1">
    <citation type="submission" date="2019-06" db="EMBL/GenBank/DDBJ databases">
        <title>Whole genome shotgun sequence of Vibrio inusitatus NBRC 102082.</title>
        <authorList>
            <person name="Hosoyama A."/>
            <person name="Uohara A."/>
            <person name="Ohji S."/>
            <person name="Ichikawa N."/>
        </authorList>
    </citation>
    <scope>NUCLEOTIDE SEQUENCE [LARGE SCALE GENOMIC DNA]</scope>
    <source>
        <strain evidence="11 12">NBRC 102082</strain>
    </source>
</reference>
<keyword evidence="6 9" id="KW-0457">Lysine biosynthesis</keyword>
<evidence type="ECO:0000256" key="7">
    <source>
        <dbReference type="NCBIfam" id="TIGR01048"/>
    </source>
</evidence>
<dbReference type="AlphaFoldDB" id="A0A4Y3HYM3"/>
<comment type="catalytic activity">
    <reaction evidence="6 9">
        <text>meso-2,6-diaminopimelate + H(+) = L-lysine + CO2</text>
        <dbReference type="Rhea" id="RHEA:15101"/>
        <dbReference type="ChEBI" id="CHEBI:15378"/>
        <dbReference type="ChEBI" id="CHEBI:16526"/>
        <dbReference type="ChEBI" id="CHEBI:32551"/>
        <dbReference type="ChEBI" id="CHEBI:57791"/>
        <dbReference type="EC" id="4.1.1.20"/>
    </reaction>
</comment>
<evidence type="ECO:0000256" key="4">
    <source>
        <dbReference type="ARBA" id="ARBA00022898"/>
    </source>
</evidence>
<name>A0A4Y3HYM3_9VIBR</name>
<feature type="domain" description="Orn/DAP/Arg decarboxylase 2 N-terminal" evidence="10">
    <location>
        <begin position="42"/>
        <end position="284"/>
    </location>
</feature>
<feature type="active site" description="Proton donor" evidence="8">
    <location>
        <position position="347"/>
    </location>
</feature>
<evidence type="ECO:0000256" key="3">
    <source>
        <dbReference type="ARBA" id="ARBA00022793"/>
    </source>
</evidence>
<dbReference type="HAMAP" id="MF_02120">
    <property type="entry name" value="LysA"/>
    <property type="match status" value="1"/>
</dbReference>
<keyword evidence="6" id="KW-0028">Amino-acid biosynthesis</keyword>
<dbReference type="PANTHER" id="PTHR43727:SF2">
    <property type="entry name" value="GROUP IV DECARBOXYLASE"/>
    <property type="match status" value="1"/>
</dbReference>
<proteinExistence type="inferred from homology"/>
<gene>
    <name evidence="6 11" type="primary">lysA</name>
    <name evidence="11" type="ORF">VIN01S_30830</name>
</gene>
<dbReference type="InterPro" id="IPR022653">
    <property type="entry name" value="De-COase2_pyr-phos_BS"/>
</dbReference>
<evidence type="ECO:0000313" key="11">
    <source>
        <dbReference type="EMBL" id="GEA52279.1"/>
    </source>
</evidence>
<feature type="binding site" evidence="6">
    <location>
        <position position="348"/>
    </location>
    <ligand>
        <name>substrate</name>
    </ligand>
</feature>
<dbReference type="CDD" id="cd06828">
    <property type="entry name" value="PLPDE_III_DapDC"/>
    <property type="match status" value="1"/>
</dbReference>
<dbReference type="EC" id="4.1.1.20" evidence="6 7"/>
<comment type="caution">
    <text evidence="11">The sequence shown here is derived from an EMBL/GenBank/DDBJ whole genome shotgun (WGS) entry which is preliminary data.</text>
</comment>
<comment type="cofactor">
    <cofactor evidence="1 6 8 9">
        <name>pyridoxal 5'-phosphate</name>
        <dbReference type="ChEBI" id="CHEBI:597326"/>
    </cofactor>
</comment>
<keyword evidence="12" id="KW-1185">Reference proteome</keyword>
<evidence type="ECO:0000256" key="1">
    <source>
        <dbReference type="ARBA" id="ARBA00001933"/>
    </source>
</evidence>
<evidence type="ECO:0000256" key="6">
    <source>
        <dbReference type="HAMAP-Rule" id="MF_02120"/>
    </source>
</evidence>
<comment type="similarity">
    <text evidence="6">Belongs to the Orn/Lys/Arg decarboxylase class-II family. LysA subfamily.</text>
</comment>
<dbReference type="PROSITE" id="PS00878">
    <property type="entry name" value="ODR_DC_2_1"/>
    <property type="match status" value="1"/>
</dbReference>
<dbReference type="FunFam" id="3.20.20.10:FF:000003">
    <property type="entry name" value="Diaminopimelate decarboxylase"/>
    <property type="match status" value="1"/>
</dbReference>
<feature type="binding site" evidence="6">
    <location>
        <position position="243"/>
    </location>
    <ligand>
        <name>pyridoxal 5'-phosphate</name>
        <dbReference type="ChEBI" id="CHEBI:597326"/>
    </ligand>
</feature>
<dbReference type="NCBIfam" id="TIGR01048">
    <property type="entry name" value="lysA"/>
    <property type="match status" value="1"/>
</dbReference>
<dbReference type="EMBL" id="BJLF01000017">
    <property type="protein sequence ID" value="GEA52279.1"/>
    <property type="molecule type" value="Genomic_DNA"/>
</dbReference>
<dbReference type="PROSITE" id="PS00879">
    <property type="entry name" value="ODR_DC_2_2"/>
    <property type="match status" value="1"/>
</dbReference>
<feature type="binding site" evidence="6">
    <location>
        <position position="377"/>
    </location>
    <ligand>
        <name>pyridoxal 5'-phosphate</name>
        <dbReference type="ChEBI" id="CHEBI:597326"/>
    </ligand>
</feature>
<dbReference type="SUPFAM" id="SSF50621">
    <property type="entry name" value="Alanine racemase C-terminal domain-like"/>
    <property type="match status" value="1"/>
</dbReference>
<dbReference type="InterPro" id="IPR022644">
    <property type="entry name" value="De-COase2_N"/>
</dbReference>